<organism evidence="2 3">
    <name type="scientific">Bacillus thuringiensis serovar mexicanensis</name>
    <dbReference type="NCBI Taxonomy" id="180868"/>
    <lineage>
        <taxon>Bacteria</taxon>
        <taxon>Bacillati</taxon>
        <taxon>Bacillota</taxon>
        <taxon>Bacilli</taxon>
        <taxon>Bacillales</taxon>
        <taxon>Bacillaceae</taxon>
        <taxon>Bacillus</taxon>
        <taxon>Bacillus cereus group</taxon>
    </lineage>
</organism>
<dbReference type="NCBIfam" id="NF038310">
    <property type="entry name" value="lysogeny_AimR"/>
    <property type="match status" value="1"/>
</dbReference>
<gene>
    <name evidence="2" type="ORF">BK699_09750</name>
</gene>
<dbReference type="PROSITE" id="PS50943">
    <property type="entry name" value="HTH_CROC1"/>
    <property type="match status" value="1"/>
</dbReference>
<dbReference type="AlphaFoldDB" id="A0A242WD43"/>
<dbReference type="InterPro" id="IPR010982">
    <property type="entry name" value="Lambda_DNA-bd_dom_sf"/>
</dbReference>
<comment type="caution">
    <text evidence="2">The sequence shown here is derived from an EMBL/GenBank/DDBJ whole genome shotgun (WGS) entry which is preliminary data.</text>
</comment>
<dbReference type="SMART" id="SM00530">
    <property type="entry name" value="HTH_XRE"/>
    <property type="match status" value="1"/>
</dbReference>
<dbReference type="SUPFAM" id="SSF47413">
    <property type="entry name" value="lambda repressor-like DNA-binding domains"/>
    <property type="match status" value="1"/>
</dbReference>
<dbReference type="InterPro" id="IPR047705">
    <property type="entry name" value="AimR-like"/>
</dbReference>
<evidence type="ECO:0000313" key="2">
    <source>
        <dbReference type="EMBL" id="OTW50821.1"/>
    </source>
</evidence>
<feature type="domain" description="HTH cro/C1-type" evidence="1">
    <location>
        <begin position="14"/>
        <end position="51"/>
    </location>
</feature>
<evidence type="ECO:0000259" key="1">
    <source>
        <dbReference type="PROSITE" id="PS50943"/>
    </source>
</evidence>
<dbReference type="EMBL" id="NFCF01000063">
    <property type="protein sequence ID" value="OTW50821.1"/>
    <property type="molecule type" value="Genomic_DNA"/>
</dbReference>
<dbReference type="RefSeq" id="WP_001012071.1">
    <property type="nucleotide sequence ID" value="NZ_NFCF01000063.1"/>
</dbReference>
<reference evidence="2 3" key="1">
    <citation type="submission" date="2016-10" db="EMBL/GenBank/DDBJ databases">
        <title>Comparative genomics of Bacillus thuringiensis reveals a path to pathogens against multiple invertebrate hosts.</title>
        <authorList>
            <person name="Zheng J."/>
            <person name="Gao Q."/>
            <person name="Liu H."/>
            <person name="Peng D."/>
            <person name="Ruan L."/>
            <person name="Sun M."/>
        </authorList>
    </citation>
    <scope>NUCLEOTIDE SEQUENCE [LARGE SCALE GENOMIC DNA]</scope>
    <source>
        <strain evidence="2">BGSC 4AC1</strain>
    </source>
</reference>
<dbReference type="Pfam" id="PF22871">
    <property type="entry name" value="AimR"/>
    <property type="match status" value="1"/>
</dbReference>
<dbReference type="Pfam" id="PF01381">
    <property type="entry name" value="HTH_3"/>
    <property type="match status" value="1"/>
</dbReference>
<dbReference type="CDD" id="cd00093">
    <property type="entry name" value="HTH_XRE"/>
    <property type="match status" value="1"/>
</dbReference>
<dbReference type="GO" id="GO:0003677">
    <property type="term" value="F:DNA binding"/>
    <property type="evidence" value="ECO:0007669"/>
    <property type="project" value="InterPro"/>
</dbReference>
<sequence>MNFVKKRIDDYISEKNLSYGDLGIQVDVTQPTISKWINGESEISITTLCKIIQKVSPHNRYEQEKLVLEHIISLKKRRSINIKLAFIIAYLNRYVSVLENLIELCSNSKETCLRNYSKIFKLYNERLNDSDVRKQFLELERMNPVNTKNQADIAILQDILKILILLDLSEVSLIATYRSRIEENLPFIKNSDLNELISFWLAEIDCYQLLREDKLVEFRMQNSLIQKNSVLKYLPAVKGLLDLRNGESYIFSNFNESYKYTTKALNMFECWPDTLRYELALSNLNFLKLIWDKEIETINPDKLKVEDKILYLIKIGEKKQAILLLDKMQLKGTMTPLLTCYEGIAKNNLNIIKQSILMFLEKKDKFFVKLPEMIYNKGDCSEFSLVKEESV</sequence>
<accession>A0A242WD43</accession>
<dbReference type="Gene3D" id="1.10.260.40">
    <property type="entry name" value="lambda repressor-like DNA-binding domains"/>
    <property type="match status" value="1"/>
</dbReference>
<dbReference type="Proteomes" id="UP000195152">
    <property type="component" value="Unassembled WGS sequence"/>
</dbReference>
<evidence type="ECO:0000313" key="3">
    <source>
        <dbReference type="Proteomes" id="UP000195152"/>
    </source>
</evidence>
<protein>
    <submittedName>
        <fullName evidence="2">Transcriptional regulator</fullName>
    </submittedName>
</protein>
<proteinExistence type="predicted"/>
<name>A0A242WD43_BACTU</name>
<dbReference type="InterPro" id="IPR001387">
    <property type="entry name" value="Cro/C1-type_HTH"/>
</dbReference>